<feature type="transmembrane region" description="Helical" evidence="1">
    <location>
        <begin position="53"/>
        <end position="71"/>
    </location>
</feature>
<feature type="transmembrane region" description="Helical" evidence="1">
    <location>
        <begin position="77"/>
        <end position="95"/>
    </location>
</feature>
<dbReference type="Pfam" id="PF20315">
    <property type="entry name" value="DUF6611"/>
    <property type="match status" value="1"/>
</dbReference>
<evidence type="ECO:0000313" key="2">
    <source>
        <dbReference type="EMBL" id="MDU0326219.1"/>
    </source>
</evidence>
<gene>
    <name evidence="2" type="ORF">RWH43_05535</name>
</gene>
<proteinExistence type="predicted"/>
<organism evidence="2 3">
    <name type="scientific">Microbacterium algihabitans</name>
    <dbReference type="NCBI Taxonomy" id="3075992"/>
    <lineage>
        <taxon>Bacteria</taxon>
        <taxon>Bacillati</taxon>
        <taxon>Actinomycetota</taxon>
        <taxon>Actinomycetes</taxon>
        <taxon>Micrococcales</taxon>
        <taxon>Microbacteriaceae</taxon>
        <taxon>Microbacterium</taxon>
    </lineage>
</organism>
<dbReference type="RefSeq" id="WP_316000888.1">
    <property type="nucleotide sequence ID" value="NZ_JAWDIU010000001.1"/>
</dbReference>
<protein>
    <submittedName>
        <fullName evidence="2">DUF6611 family protein</fullName>
    </submittedName>
</protein>
<reference evidence="2 3" key="1">
    <citation type="submission" date="2023-09" db="EMBL/GenBank/DDBJ databases">
        <title>Microbacterium fusihabitans sp. nov., Microbacterium phycihabitans sp. nov., and Microbacterium cervinum sp. nov., isolated from dried seaweeds of beach.</title>
        <authorList>
            <person name="Lee S.D."/>
        </authorList>
    </citation>
    <scope>NUCLEOTIDE SEQUENCE [LARGE SCALE GENOMIC DNA]</scope>
    <source>
        <strain evidence="2 3">KSW2-21</strain>
    </source>
</reference>
<name>A0ABU3RTT1_9MICO</name>
<comment type="caution">
    <text evidence="2">The sequence shown here is derived from an EMBL/GenBank/DDBJ whole genome shotgun (WGS) entry which is preliminary data.</text>
</comment>
<keyword evidence="1" id="KW-0812">Transmembrane</keyword>
<dbReference type="Proteomes" id="UP001256673">
    <property type="component" value="Unassembled WGS sequence"/>
</dbReference>
<accession>A0ABU3RTT1</accession>
<evidence type="ECO:0000256" key="1">
    <source>
        <dbReference type="SAM" id="Phobius"/>
    </source>
</evidence>
<dbReference type="EMBL" id="JAWDIU010000001">
    <property type="protein sequence ID" value="MDU0326219.1"/>
    <property type="molecule type" value="Genomic_DNA"/>
</dbReference>
<evidence type="ECO:0000313" key="3">
    <source>
        <dbReference type="Proteomes" id="UP001256673"/>
    </source>
</evidence>
<keyword evidence="1" id="KW-0472">Membrane</keyword>
<dbReference type="InterPro" id="IPR046719">
    <property type="entry name" value="DUF6611"/>
</dbReference>
<keyword evidence="3" id="KW-1185">Reference proteome</keyword>
<sequence length="169" mass="19159">MRFNDRDFPLRVNGPWGSYERRFSGHGLVAEHLRILPPDGDDRSRLAWHLSGIWPYVGFFLGIAAAVAAHHVASVEVSTAIGAIVWLAPWVWMTWRARPYARRVRDQWRLHDASTWLIEPSALRDSARRLDAAGTASSATLKLVWCEEYDASLDASACDTKTLHMNSFR</sequence>
<keyword evidence="1" id="KW-1133">Transmembrane helix</keyword>